<feature type="region of interest" description="Disordered" evidence="1">
    <location>
        <begin position="306"/>
        <end position="327"/>
    </location>
</feature>
<keyword evidence="3" id="KW-1185">Reference proteome</keyword>
<feature type="compositionally biased region" description="Basic and acidic residues" evidence="1">
    <location>
        <begin position="1"/>
        <end position="12"/>
    </location>
</feature>
<feature type="compositionally biased region" description="Basic and acidic residues" evidence="1">
    <location>
        <begin position="166"/>
        <end position="179"/>
    </location>
</feature>
<dbReference type="AlphaFoldDB" id="A0A9P7GBB6"/>
<comment type="caution">
    <text evidence="2">The sequence shown here is derived from an EMBL/GenBank/DDBJ whole genome shotgun (WGS) entry which is preliminary data.</text>
</comment>
<dbReference type="OrthoDB" id="3168445at2759"/>
<evidence type="ECO:0000313" key="2">
    <source>
        <dbReference type="EMBL" id="KAG5647364.1"/>
    </source>
</evidence>
<protein>
    <submittedName>
        <fullName evidence="2">Uncharacterized protein</fullName>
    </submittedName>
</protein>
<feature type="region of interest" description="Disordered" evidence="1">
    <location>
        <begin position="482"/>
        <end position="648"/>
    </location>
</feature>
<reference evidence="2" key="2">
    <citation type="submission" date="2021-10" db="EMBL/GenBank/DDBJ databases">
        <title>Phylogenomics reveals ancestral predisposition of the termite-cultivated fungus Termitomyces towards a domesticated lifestyle.</title>
        <authorList>
            <person name="Auxier B."/>
            <person name="Grum-Grzhimaylo A."/>
            <person name="Cardenas M.E."/>
            <person name="Lodge J.D."/>
            <person name="Laessoe T."/>
            <person name="Pedersen O."/>
            <person name="Smith M.E."/>
            <person name="Kuyper T.W."/>
            <person name="Franco-Molano E.A."/>
            <person name="Baroni T.J."/>
            <person name="Aanen D.K."/>
        </authorList>
    </citation>
    <scope>NUCLEOTIDE SEQUENCE</scope>
    <source>
        <strain evidence="2">AP01</strain>
        <tissue evidence="2">Mycelium</tissue>
    </source>
</reference>
<feature type="compositionally biased region" description="Polar residues" evidence="1">
    <location>
        <begin position="572"/>
        <end position="581"/>
    </location>
</feature>
<feature type="compositionally biased region" description="Polar residues" evidence="1">
    <location>
        <begin position="536"/>
        <end position="564"/>
    </location>
</feature>
<evidence type="ECO:0000313" key="3">
    <source>
        <dbReference type="Proteomes" id="UP000775547"/>
    </source>
</evidence>
<feature type="compositionally biased region" description="Pro residues" evidence="1">
    <location>
        <begin position="612"/>
        <end position="621"/>
    </location>
</feature>
<accession>A0A9P7GBB6</accession>
<feature type="compositionally biased region" description="Low complexity" evidence="1">
    <location>
        <begin position="310"/>
        <end position="327"/>
    </location>
</feature>
<dbReference type="Proteomes" id="UP000775547">
    <property type="component" value="Unassembled WGS sequence"/>
</dbReference>
<evidence type="ECO:0000256" key="1">
    <source>
        <dbReference type="SAM" id="MobiDB-lite"/>
    </source>
</evidence>
<proteinExistence type="predicted"/>
<feature type="compositionally biased region" description="Basic and acidic residues" evidence="1">
    <location>
        <begin position="191"/>
        <end position="201"/>
    </location>
</feature>
<reference evidence="2" key="1">
    <citation type="submission" date="2020-07" db="EMBL/GenBank/DDBJ databases">
        <authorList>
            <person name="Nieuwenhuis M."/>
            <person name="Van De Peppel L.J.J."/>
        </authorList>
    </citation>
    <scope>NUCLEOTIDE SEQUENCE</scope>
    <source>
        <strain evidence="2">AP01</strain>
        <tissue evidence="2">Mycelium</tissue>
    </source>
</reference>
<feature type="compositionally biased region" description="Low complexity" evidence="1">
    <location>
        <begin position="487"/>
        <end position="499"/>
    </location>
</feature>
<feature type="compositionally biased region" description="Polar residues" evidence="1">
    <location>
        <begin position="107"/>
        <end position="117"/>
    </location>
</feature>
<feature type="region of interest" description="Disordered" evidence="1">
    <location>
        <begin position="1"/>
        <end position="38"/>
    </location>
</feature>
<feature type="compositionally biased region" description="Low complexity" evidence="1">
    <location>
        <begin position="15"/>
        <end position="38"/>
    </location>
</feature>
<feature type="region of interest" description="Disordered" evidence="1">
    <location>
        <begin position="59"/>
        <end position="207"/>
    </location>
</feature>
<feature type="compositionally biased region" description="Low complexity" evidence="1">
    <location>
        <begin position="397"/>
        <end position="417"/>
    </location>
</feature>
<gene>
    <name evidence="2" type="ORF">DXG03_000432</name>
</gene>
<name>A0A9P7GBB6_9AGAR</name>
<dbReference type="EMBL" id="JABCKV010000010">
    <property type="protein sequence ID" value="KAG5647364.1"/>
    <property type="molecule type" value="Genomic_DNA"/>
</dbReference>
<feature type="region of interest" description="Disordered" evidence="1">
    <location>
        <begin position="392"/>
        <end position="417"/>
    </location>
</feature>
<sequence>MATPTKPERRFFGDLTSLRSFGGTGSSSSPPSLKTSSLKVKKTVLLPIPRILGRRRWLQSGESGDFNVTLRGGISNQDFNTPAPKPSRARHKPEAMTSTHRPREVSGTENTNTTGQSKAEKSQRPSTRSKRVIRLISMKFRGRSPSKLPSSPSPHPRPPMQTSDLASKEKREAALRERGLLPPLKSNADLSRAEQERDRHIPILPTPSSDEILAIDGEVRKVSAASKVKQEWEAKNKVALDDDDQRERMKAFKFGALTSSPIPKDDTISKDDVSTPLVTFPSLLPAEEVEIPFPSLDAAPQSPILKARSESGSSRPPSLRSKLSLPPAKEEEHGLVVLVSAPSEPHLVPLPPSPVLPATMPREIFGDELATSVPLPPSPNPSIRSLTLHTPTLSQRTPSETSSLSTITTSPTTTSPTSRLNALTVAVYEDKIPIIVESPIEESSVKGSILAPILSRDHFTTAIQVTLANDIDDTTAEADADDEPFISTSTSPSASASPAQKPRPRNFTDPPPTITVKVPTPKRRKSLNLFKRALTLSPNPSSTDPANPNRSRRLSMSASMNNIRRSVIGTLTRPSNPTTPRTDTHHGFNASHLPPSPTIPAAFADQAALSPNPSPPSPHSPSFPNSPGSPRWNMRLVPGAHRPPPQELKSRLAVSPTLHSRGSILVETNNIEDEESRRVTELAFLG</sequence>
<organism evidence="2 3">
    <name type="scientific">Asterophora parasitica</name>
    <dbReference type="NCBI Taxonomy" id="117018"/>
    <lineage>
        <taxon>Eukaryota</taxon>
        <taxon>Fungi</taxon>
        <taxon>Dikarya</taxon>
        <taxon>Basidiomycota</taxon>
        <taxon>Agaricomycotina</taxon>
        <taxon>Agaricomycetes</taxon>
        <taxon>Agaricomycetidae</taxon>
        <taxon>Agaricales</taxon>
        <taxon>Tricholomatineae</taxon>
        <taxon>Lyophyllaceae</taxon>
        <taxon>Asterophora</taxon>
    </lineage>
</organism>